<dbReference type="Gene3D" id="1.20.920.20">
    <property type="match status" value="2"/>
</dbReference>
<dbReference type="FunFam" id="1.10.8.1220:FF:000001">
    <property type="entry name" value="Dynein axonemal heavy chain 5"/>
    <property type="match status" value="1"/>
</dbReference>
<evidence type="ECO:0000256" key="15">
    <source>
        <dbReference type="SAM" id="Coils"/>
    </source>
</evidence>
<dbReference type="GO" id="GO:0051959">
    <property type="term" value="F:dynein light intermediate chain binding"/>
    <property type="evidence" value="ECO:0007669"/>
    <property type="project" value="InterPro"/>
</dbReference>
<comment type="caution">
    <text evidence="28">The sequence shown here is derived from an EMBL/GenBank/DDBJ whole genome shotgun (WGS) entry which is preliminary data.</text>
</comment>
<dbReference type="FunFam" id="1.10.8.720:FF:000002">
    <property type="entry name" value="Dynein heavy chain 9, axonemal"/>
    <property type="match status" value="1"/>
</dbReference>
<feature type="coiled-coil region" evidence="15">
    <location>
        <begin position="1004"/>
        <end position="1031"/>
    </location>
</feature>
<dbReference type="InterPro" id="IPR024743">
    <property type="entry name" value="Dynein_HC_stalk"/>
</dbReference>
<feature type="domain" description="Dynein heavy chain hydrolytic ATP-binding dynein motor region" evidence="20">
    <location>
        <begin position="1573"/>
        <end position="1663"/>
    </location>
</feature>
<evidence type="ECO:0000256" key="3">
    <source>
        <dbReference type="ARBA" id="ARBA00022197"/>
    </source>
</evidence>
<dbReference type="Pfam" id="PF18198">
    <property type="entry name" value="AAA_lid_11"/>
    <property type="match status" value="1"/>
</dbReference>
<dbReference type="EMBL" id="SOYY01000013">
    <property type="protein sequence ID" value="KAA0713432.1"/>
    <property type="molecule type" value="Genomic_DNA"/>
</dbReference>
<dbReference type="GO" id="GO:0005524">
    <property type="term" value="F:ATP binding"/>
    <property type="evidence" value="ECO:0007669"/>
    <property type="project" value="UniProtKB-KW"/>
</dbReference>
<dbReference type="Pfam" id="PF08393">
    <property type="entry name" value="DHC_N2"/>
    <property type="match status" value="2"/>
</dbReference>
<keyword evidence="16" id="KW-0472">Membrane</keyword>
<evidence type="ECO:0000256" key="11">
    <source>
        <dbReference type="ARBA" id="ARBA00023069"/>
    </source>
</evidence>
<dbReference type="Gene3D" id="1.10.8.1220">
    <property type="match status" value="1"/>
</dbReference>
<dbReference type="GO" id="GO:1902850">
    <property type="term" value="P:microtubule cytoskeleton organization involved in mitosis"/>
    <property type="evidence" value="ECO:0007669"/>
    <property type="project" value="UniProtKB-ARBA"/>
</dbReference>
<evidence type="ECO:0000313" key="29">
    <source>
        <dbReference type="Proteomes" id="UP000324632"/>
    </source>
</evidence>
<feature type="transmembrane region" description="Helical" evidence="16">
    <location>
        <begin position="20"/>
        <end position="50"/>
    </location>
</feature>
<evidence type="ECO:0000259" key="24">
    <source>
        <dbReference type="Pfam" id="PF17852"/>
    </source>
</evidence>
<evidence type="ECO:0000259" key="20">
    <source>
        <dbReference type="Pfam" id="PF12774"/>
    </source>
</evidence>
<dbReference type="InterPro" id="IPR043157">
    <property type="entry name" value="Dynein_AAA1S"/>
</dbReference>
<dbReference type="Pfam" id="PF03028">
    <property type="entry name" value="Dynein_heavy"/>
    <property type="match status" value="1"/>
</dbReference>
<dbReference type="InterPro" id="IPR041228">
    <property type="entry name" value="Dynein_C"/>
</dbReference>
<dbReference type="GO" id="GO:0031514">
    <property type="term" value="C:motile cilium"/>
    <property type="evidence" value="ECO:0007669"/>
    <property type="project" value="UniProtKB-ARBA"/>
</dbReference>
<evidence type="ECO:0000256" key="9">
    <source>
        <dbReference type="ARBA" id="ARBA00023017"/>
    </source>
</evidence>
<dbReference type="Pfam" id="PF18199">
    <property type="entry name" value="Dynein_C"/>
    <property type="match status" value="1"/>
</dbReference>
<keyword evidence="10 15" id="KW-0175">Coiled coil</keyword>
<name>A0A5A9NUN5_9TELE</name>
<reference evidence="28 29" key="1">
    <citation type="journal article" date="2019" name="Mol. Ecol. Resour.">
        <title>Chromosome-level genome assembly of Triplophysa tibetana, a fish adapted to the harsh high-altitude environment of the Tibetan Plateau.</title>
        <authorList>
            <person name="Yang X."/>
            <person name="Liu H."/>
            <person name="Ma Z."/>
            <person name="Zou Y."/>
            <person name="Zou M."/>
            <person name="Mao Y."/>
            <person name="Li X."/>
            <person name="Wang H."/>
            <person name="Chen T."/>
            <person name="Wang W."/>
            <person name="Yang R."/>
        </authorList>
    </citation>
    <scope>NUCLEOTIDE SEQUENCE [LARGE SCALE GENOMIC DNA]</scope>
    <source>
        <strain evidence="28">TTIB1903HZAU</strain>
        <tissue evidence="28">Muscle</tissue>
    </source>
</reference>
<dbReference type="InterPro" id="IPR027417">
    <property type="entry name" value="P-loop_NTPase"/>
</dbReference>
<dbReference type="Gene3D" id="3.10.490.20">
    <property type="match status" value="1"/>
</dbReference>
<dbReference type="Gene3D" id="1.10.8.710">
    <property type="match status" value="1"/>
</dbReference>
<dbReference type="Pfam" id="PF08385">
    <property type="entry name" value="DHC_N1"/>
    <property type="match status" value="1"/>
</dbReference>
<dbReference type="GO" id="GO:0005930">
    <property type="term" value="C:axoneme"/>
    <property type="evidence" value="ECO:0007669"/>
    <property type="project" value="UniProtKB-SubCell"/>
</dbReference>
<dbReference type="InterPro" id="IPR041589">
    <property type="entry name" value="DNAH3_AAA_lid_1"/>
</dbReference>
<feature type="domain" description="Dynein heavy chain AAA 5 extension" evidence="24">
    <location>
        <begin position="1818"/>
        <end position="1862"/>
    </location>
</feature>
<keyword evidence="5" id="KW-0493">Microtubule</keyword>
<dbReference type="InterPro" id="IPR024317">
    <property type="entry name" value="Dynein_heavy_chain_D4_dom"/>
</dbReference>
<feature type="domain" description="Dynein heavy chain tail" evidence="18">
    <location>
        <begin position="46"/>
        <end position="535"/>
    </location>
</feature>
<keyword evidence="16" id="KW-0812">Transmembrane</keyword>
<evidence type="ECO:0000259" key="25">
    <source>
        <dbReference type="Pfam" id="PF17857"/>
    </source>
</evidence>
<dbReference type="GO" id="GO:0000235">
    <property type="term" value="C:astral microtubule"/>
    <property type="evidence" value="ECO:0007669"/>
    <property type="project" value="UniProtKB-ARBA"/>
</dbReference>
<dbReference type="FunFam" id="1.20.920.30:FF:000003">
    <property type="entry name" value="Dynein axonemal heavy chain 17"/>
    <property type="match status" value="1"/>
</dbReference>
<comment type="similarity">
    <text evidence="2">Belongs to the dynein heavy chain family.</text>
</comment>
<evidence type="ECO:0000256" key="4">
    <source>
        <dbReference type="ARBA" id="ARBA00022490"/>
    </source>
</evidence>
<protein>
    <recommendedName>
        <fullName evidence="3">Dynein heavy chain, cytoplasmic</fullName>
    </recommendedName>
</protein>
<feature type="domain" description="Dynein heavy chain coiled coil stalk" evidence="21">
    <location>
        <begin position="2586"/>
        <end position="2726"/>
    </location>
</feature>
<feature type="domain" description="Dynein heavy chain 3 AAA+ lid" evidence="25">
    <location>
        <begin position="2100"/>
        <end position="2196"/>
    </location>
</feature>
<dbReference type="InterPro" id="IPR013594">
    <property type="entry name" value="Dynein_heavy_tail"/>
</dbReference>
<feature type="domain" description="Dynein heavy chain region D6 P-loop" evidence="17">
    <location>
        <begin position="3172"/>
        <end position="3292"/>
    </location>
</feature>
<evidence type="ECO:0000259" key="22">
    <source>
        <dbReference type="Pfam" id="PF12780"/>
    </source>
</evidence>
<dbReference type="GO" id="GO:0005938">
    <property type="term" value="C:cell cortex"/>
    <property type="evidence" value="ECO:0007669"/>
    <property type="project" value="UniProtKB-ARBA"/>
</dbReference>
<evidence type="ECO:0000259" key="17">
    <source>
        <dbReference type="Pfam" id="PF03028"/>
    </source>
</evidence>
<dbReference type="Gene3D" id="3.40.50.300">
    <property type="entry name" value="P-loop containing nucleotide triphosphate hydrolases"/>
    <property type="match status" value="6"/>
</dbReference>
<feature type="domain" description="Dynein heavy chain AAA module D4" evidence="22">
    <location>
        <begin position="2243"/>
        <end position="2509"/>
    </location>
</feature>
<keyword evidence="8" id="KW-0067">ATP-binding</keyword>
<feature type="coiled-coil region" evidence="15">
    <location>
        <begin position="2514"/>
        <end position="2541"/>
    </location>
</feature>
<dbReference type="FunFam" id="3.40.50.300:FF:000049">
    <property type="entry name" value="Dynein, axonemal, heavy chain 5"/>
    <property type="match status" value="1"/>
</dbReference>
<keyword evidence="12" id="KW-0505">Motor protein</keyword>
<dbReference type="Pfam" id="PF12781">
    <property type="entry name" value="AAA_9"/>
    <property type="match status" value="1"/>
</dbReference>
<feature type="domain" description="Dynein heavy chain hydrolytic ATP-binding dynein motor region" evidence="20">
    <location>
        <begin position="1407"/>
        <end position="1526"/>
    </location>
</feature>
<evidence type="ECO:0000259" key="23">
    <source>
        <dbReference type="Pfam" id="PF12781"/>
    </source>
</evidence>
<dbReference type="Gene3D" id="1.20.920.30">
    <property type="match status" value="1"/>
</dbReference>
<dbReference type="Pfam" id="PF12774">
    <property type="entry name" value="AAA_6"/>
    <property type="match status" value="2"/>
</dbReference>
<dbReference type="GO" id="GO:0000070">
    <property type="term" value="P:mitotic sister chromatid segregation"/>
    <property type="evidence" value="ECO:0007669"/>
    <property type="project" value="UniProtKB-ARBA"/>
</dbReference>
<keyword evidence="4" id="KW-0963">Cytoplasm</keyword>
<dbReference type="Pfam" id="PF17857">
    <property type="entry name" value="AAA_lid_1"/>
    <property type="match status" value="1"/>
</dbReference>
<comment type="subcellular location">
    <subcellularLocation>
        <location evidence="1">Cytoplasm</location>
        <location evidence="1">Cytoskeleton</location>
        <location evidence="1">Cilium axoneme</location>
    </subcellularLocation>
</comment>
<keyword evidence="6" id="KW-0677">Repeat</keyword>
<evidence type="ECO:0000256" key="14">
    <source>
        <dbReference type="ARBA" id="ARBA00023273"/>
    </source>
</evidence>
<dbReference type="InterPro" id="IPR004273">
    <property type="entry name" value="Dynein_heavy_D6_P-loop"/>
</dbReference>
<keyword evidence="16" id="KW-1133">Transmembrane helix</keyword>
<evidence type="ECO:0000256" key="13">
    <source>
        <dbReference type="ARBA" id="ARBA00023212"/>
    </source>
</evidence>
<evidence type="ECO:0000256" key="8">
    <source>
        <dbReference type="ARBA" id="ARBA00022840"/>
    </source>
</evidence>
<dbReference type="InterPro" id="IPR042219">
    <property type="entry name" value="AAA_lid_11_sf"/>
</dbReference>
<dbReference type="Proteomes" id="UP000324632">
    <property type="component" value="Chromosome 13"/>
</dbReference>
<dbReference type="Gene3D" id="1.20.58.1120">
    <property type="match status" value="1"/>
</dbReference>
<dbReference type="Pfam" id="PF17852">
    <property type="entry name" value="Dynein_AAA_lid"/>
    <property type="match status" value="1"/>
</dbReference>
<dbReference type="InterPro" id="IPR013602">
    <property type="entry name" value="Dynein_heavy_linker"/>
</dbReference>
<dbReference type="InterPro" id="IPR043160">
    <property type="entry name" value="Dynein_C_barrel"/>
</dbReference>
<dbReference type="GO" id="GO:0030286">
    <property type="term" value="C:dynein complex"/>
    <property type="evidence" value="ECO:0007669"/>
    <property type="project" value="UniProtKB-KW"/>
</dbReference>
<dbReference type="GO" id="GO:0030473">
    <property type="term" value="P:nuclear migration along microtubule"/>
    <property type="evidence" value="ECO:0007669"/>
    <property type="project" value="UniProtKB-ARBA"/>
</dbReference>
<accession>A0A5A9NUN5</accession>
<evidence type="ECO:0000256" key="7">
    <source>
        <dbReference type="ARBA" id="ARBA00022741"/>
    </source>
</evidence>
<evidence type="ECO:0000313" key="28">
    <source>
        <dbReference type="EMBL" id="KAA0713432.1"/>
    </source>
</evidence>
<feature type="coiled-coil region" evidence="15">
    <location>
        <begin position="2680"/>
        <end position="2707"/>
    </location>
</feature>
<keyword evidence="29" id="KW-1185">Reference proteome</keyword>
<dbReference type="InterPro" id="IPR041658">
    <property type="entry name" value="AAA_lid_11"/>
</dbReference>
<dbReference type="Gene3D" id="1.10.8.720">
    <property type="entry name" value="Region D6 of dynein motor"/>
    <property type="match status" value="1"/>
</dbReference>
<dbReference type="FunFam" id="3.40.50.300:FF:000411">
    <property type="entry name" value="dynein heavy chain 17, axonemal"/>
    <property type="match status" value="1"/>
</dbReference>
<evidence type="ECO:0000256" key="16">
    <source>
        <dbReference type="SAM" id="Phobius"/>
    </source>
</evidence>
<dbReference type="Pfam" id="PF12780">
    <property type="entry name" value="AAA_8"/>
    <property type="match status" value="1"/>
</dbReference>
<dbReference type="InterPro" id="IPR035699">
    <property type="entry name" value="AAA_6"/>
</dbReference>
<keyword evidence="9" id="KW-0243">Dynein</keyword>
<keyword evidence="13" id="KW-0206">Cytoskeleton</keyword>
<evidence type="ECO:0000259" key="21">
    <source>
        <dbReference type="Pfam" id="PF12777"/>
    </source>
</evidence>
<dbReference type="FunFam" id="3.40.50.300:FF:000996">
    <property type="entry name" value="Cytoplasmic dynein heavy chain"/>
    <property type="match status" value="1"/>
</dbReference>
<sequence length="3793" mass="435982">MKRMPSIQKVQGEHLMTLNISTVVCVSLVCVVTTVLKVLLFSYIAAVVEAEDIDLHLRTLRRLISAFEERSFIDLELLIPALFHTLALIWTHSHFYCHPKHIVTLLTEFSNLLIDKASLYLIPEELFKMELEEGVERVRKAIQVFWVFQLSFRQYRDKLTPDGPYSRPGHTVKRWDFPSELVFHSHDCIMERLRMIEELFASALDFLKLERVELGGSRGKILSEMVYGMNDEFLDSWRTVRESKYNPLDYDNKEFVRDYHRLMEQYGDFDQRLGTVINLAFQHSLGLESAFKLLQIFGTLLERPRVHQLFAPNYNHLLVMFEEEIHICQHILDGHREKLRMGCPVLAKNMPNVAGNLKWSQELRDRILCNRSNLSHLTHMPLDSPEAQQVLRVCECLLDVLDRLDEEVYNNWSAGLDELCHTHLNEPLLLLDEESSLYSVNFNPALTSVLREVKYLGNLKNHNIPKAAVNLFSKRETLHLYTSTLSQICQWYNELHSTILEVELRLVESELEEVRRKLSPALKELRWRDEDLTEYIRSTRDLVRGVSERVQKSKANVDKLQGLMGVFSHSACITRRTSRHGNMLNLADVEENFRRQYALIAQTGGKIHELVQDNAVLLCADVDSESWQSYTEHLDRAVLSGFCSAVRCSLQYLVENTDPLLRIAPLFEVQLTLTSDMTFHPPLDLSKKANFYDVIDQMVADIFKMASFMKRVAKIKQSETYQADVDQIPELAGLAQLVCSRAHEAIAKVKEFQHSFDSYRYLWTGDRAEFMRQFLLYGHALSAEEAELYADYELPKTPPKLQNFREQISEFEDLYEKVRLLEEKRVFCGWCQVDIKPFKMSLMNIVKKWSWMFKEHLLNHVSDSVQDLASFIGNTELGLAKTVTDGDYGKLVEIMGHLMAIRDRQLSTEQHFKPLKATADLLKTYNQQLPEHNYILMESLPDKWKNLKKLAFTVKHEVAPLQSNEVAVIRRKCVRFEIKQHEFREHFRTESIFYISLEEPYKLIDKANRVVAQLESEMSKLQQTANLFEVSFPEYKQLGQCRSDLILVKVVWDMVMFIKEMKTLDKEVRAWDVYSGLESIVKNLLTSLRAVNELQNSAVRERHWRQLMNTTGILAEIQQTWSMMSLSYETHNSTGAPLLKADENLIETLEDNQVQLQNILMSKYVEYFMVEVSGWQRKLMVADLVIGTWLAVQRTWAHLQSIFTNSEDIRNQLAHDAQRFQGIHQDFQGLMVAVIETNNVIEVTNKPGFFEHLETLQQRLSVCEKVLAEYLETKRLTFPRFYFVSATDLLEIVSKGTQPRQKPNRSYQCEFTHICVLLSGGTDGQSDLISQLNSLINMLLGDLTPGERQKIMTICTIDVHARDVVAKLISQKVTNGQAFAWLSQLRHRWDEQLKHCFINICDAQFQFSYEYLGNTNRLVITPLTDRCYITLTQSLHLTMSGATSGPAGTGKTETTKDLGRSLGIMVYVFNCSEQMDYKSIGNIYKGLAQTGVWGCFDEFNRISVEVLSVVAVQVKTIQDAVRNKKQRPCAMVIPDYELICEIMLVAEGFIDARLLARKFISLYTLCKELLSKQVLMRALRDFNLPKVVTSDVPIFLGLISDLFPLLDIPRKRDHQLEQNVRQSVTELHLQPEENFILKVTQLEELLTVRHSVFVVGGAGTGKSQVRPMKTDGEIFLETSSCHGLFSSTMRELSSISHDGPKWIVLDGDIDPMWIESLNTVMDDNKVLTLASNERISLTPSMRLLFEISHLKAATPATVSRAGILYVNPQDLAWSSDCFDAHPIISIDRYVTSWIDTRHAQSERANLTILFDKYVPYCLEQTLCCLLDCLLTDENTPPDSPRELYEIYFVFACVWAFGGALFQDHGTVFDYYIDPNTKRFSPWSERTPLFELEPEVPLQTMLVHSAETICLTYFIELLVQKGKPVMLVGNAGVGKTVLVWDKISKLKEEYMVTKVPFNYYTTSAMLQRVLEKPLEKRAGRNFAPPGTKKLIYFVDDLNMPEVDAYGTVQPHTLIRQHLDYSHWYDRQKLVLKEIHNCQYITCMNPTAGSFSVNPRLQRHFSVFAVHFPGAEALSTIYSSILSGHFQQGGYSYGVSRMVSTLVQAAICLHQKMNQNFLPTAIRFHYIFNLRDISNIFQGILFALPEQVRYPIDLVHLWLHESSRVYSDKLMEEKDAELFNKILLDTGKRYLEGIDESIFINQPLIYSHFAHGTGEARYAQVTDLEKLQKTLMDALEHYNELHSDMNLVLFEEAMQHMISRILESPMGNALLIGVGGSGKQSLCRLAAFLSGLEVFQITLRKGYGISDLRKNHICLKKKTIMTITDVTNNLIHFMQINETRARGSDIIGCRSHASYECNRGDIPDLFSEEEVDMIVSSIRVELRALGLLDTRENCWDFFIDRIRRQLKVVLCFSPVGFTLRTRARKFPALVNCTAIDWFHPWPQHALQSVSSTFIQNIPGLDPAVRVSISDFISFAHTTVNEVSVKYQQNEKRFNYTTPKSFLEFMKLYGNLLGSKRRELCQKMERLENGLQKLLTTASQVEDLKAKLAIQEVELQLRNTDTEALIAKIGQQSEKLSQERSVADAEEQRVDDFLQTLMNFDKEHIPEATVRVIKDDYLSDPDFNPDFVRLKSSAAAGLCAWVINIIRFHQVFCEVEVKRMCLCQANADLIEAAEKLDIIRKKLTELDSSLDTLKAAFEKATSEKLRCQDEVNRTNTTIHLANRLVKGLEVAIPMTEGLDPVSMLTDDATIAKWNNEGLPGDKMSTQNATVLSNCERWPLLIDPQLQGIKWLRSHYGNRLKVINLGQKGYVDVIEEAVVSGEPVLIENLEETIEPVIDPLLGRHTIKKGRCIKVGDKECYFHPDFRLILHTKLANPHYKPEIQAQTTLINFTVTRDGLEDQLLAESELTKQQNTFKIELKQLEDELLSRLSAAESNFLGDDVLVEKLESTKHTAAEIEMKTSCNTDVLRLVHFTNDFVTVLEAKVNEVKINEAREHYRPVAVRASLLYFIINDLNKINPMYQFSLKAFNVVFHKAVQNADVCSDVKRRVNTLIDCITFSTFNYINRGLFERDKLTFAAQLTFQTMSFTDDFRGLDRDMEGSPKRWKKVVESECPEKEKLPQEWKSKSSLQKLILMRALRPDRMTYAVRNFVEEKLGVQYTEGRKVEFARSFKECGPASPVFFILSPGVDPLKDVESLGKKLGFTIDLGKLHNVSLGQGQESVAELAMEKASREGHWVILQNVHLVAKWLGSLEKLLERCCENSHPDYRVFMSAEPSPTPQEHIIPQGILENSIKITNEPPTGMLANLHAALDNFDQDILDQCSREQEFKTILFSLCYFHACVAERRKFGPQGWNRKYPFNTGDLTISVNVLYNYLEANSQVPWEDLRYLFGEIMYGGHITDDWDRRLCRTYLEEYMQPNQFDRKLSLAPGFVVPFNLDYQGYHAYIDEMLPHESPVHYGLHLNAEIEFLTVTSDGLFHTLLELQSRDTGMGEGTSQTTEEKVKTILDDILEKLPEEYNMSDITSKTAERSPYILVCFQECERMNMLVNEIRRSLKELDLGLKGELAISSEMEQIQTALFYDNVPDPWARLAYPSTYSLGQWYNDVLLRCRELDSWTQDLSLPSVVWISGLFNPQSFLTAVMQSLARKNEWPLDKMNLTVDVTKKFKEEFNQAAREGAYIYGLYMEGARWDIQGGTIAEARLKELTPSMPVIAVRAVPNDRQETRNTYECPVYKTKLRANTYIWTFNLKTRERPAKWVLAGVALLLIVREMKVRDKKTDIRIQSGSARSVNGFHQIQY</sequence>
<dbReference type="InterPro" id="IPR026983">
    <property type="entry name" value="DHC"/>
</dbReference>
<evidence type="ECO:0000256" key="1">
    <source>
        <dbReference type="ARBA" id="ARBA00004430"/>
    </source>
</evidence>
<gene>
    <name evidence="28" type="ORF">E1301_Tti020068</name>
</gene>
<dbReference type="InterPro" id="IPR035706">
    <property type="entry name" value="AAA_9"/>
</dbReference>
<dbReference type="GO" id="GO:0008569">
    <property type="term" value="F:minus-end-directed microtubule motor activity"/>
    <property type="evidence" value="ECO:0007669"/>
    <property type="project" value="InterPro"/>
</dbReference>
<organism evidence="28 29">
    <name type="scientific">Triplophysa tibetana</name>
    <dbReference type="NCBI Taxonomy" id="1572043"/>
    <lineage>
        <taxon>Eukaryota</taxon>
        <taxon>Metazoa</taxon>
        <taxon>Chordata</taxon>
        <taxon>Craniata</taxon>
        <taxon>Vertebrata</taxon>
        <taxon>Euteleostomi</taxon>
        <taxon>Actinopterygii</taxon>
        <taxon>Neopterygii</taxon>
        <taxon>Teleostei</taxon>
        <taxon>Ostariophysi</taxon>
        <taxon>Cypriniformes</taxon>
        <taxon>Nemacheilidae</taxon>
        <taxon>Triplophysa</taxon>
    </lineage>
</organism>
<keyword evidence="14" id="KW-0966">Cell projection</keyword>
<keyword evidence="7" id="KW-0547">Nucleotide-binding</keyword>
<feature type="domain" description="Dynein heavy chain AAA lid" evidence="26">
    <location>
        <begin position="3324"/>
        <end position="3460"/>
    </location>
</feature>
<dbReference type="Pfam" id="PF12777">
    <property type="entry name" value="MT"/>
    <property type="match status" value="1"/>
</dbReference>
<feature type="domain" description="Dynein heavy chain C-terminal" evidence="27">
    <location>
        <begin position="3468"/>
        <end position="3761"/>
    </location>
</feature>
<dbReference type="InterPro" id="IPR041466">
    <property type="entry name" value="Dynein_AAA5_ext"/>
</dbReference>
<dbReference type="Gene3D" id="1.20.1270.280">
    <property type="match status" value="1"/>
</dbReference>
<evidence type="ECO:0000256" key="6">
    <source>
        <dbReference type="ARBA" id="ARBA00022737"/>
    </source>
</evidence>
<dbReference type="SUPFAM" id="SSF52540">
    <property type="entry name" value="P-loop containing nucleoside triphosphate hydrolases"/>
    <property type="match status" value="3"/>
</dbReference>
<evidence type="ECO:0000256" key="2">
    <source>
        <dbReference type="ARBA" id="ARBA00008887"/>
    </source>
</evidence>
<evidence type="ECO:0000259" key="19">
    <source>
        <dbReference type="Pfam" id="PF08393"/>
    </source>
</evidence>
<evidence type="ECO:0000259" key="18">
    <source>
        <dbReference type="Pfam" id="PF08385"/>
    </source>
</evidence>
<dbReference type="InterPro" id="IPR042222">
    <property type="entry name" value="Dynein_2_N"/>
</dbReference>
<dbReference type="FunFam" id="3.10.490.20:FF:000002">
    <property type="entry name" value="Dynein axonemal heavy chain 17"/>
    <property type="match status" value="1"/>
</dbReference>
<proteinExistence type="inferred from homology"/>
<feature type="domain" description="Dynein heavy chain ATP-binding dynein motor region" evidence="23">
    <location>
        <begin position="2749"/>
        <end position="2953"/>
    </location>
</feature>
<dbReference type="Pfam" id="PF12775">
    <property type="entry name" value="AAA_7"/>
    <property type="match status" value="1"/>
</dbReference>
<dbReference type="FunFam" id="1.20.1270.280:FF:000008">
    <property type="entry name" value="Dynein axonemal heavy chain 11"/>
    <property type="match status" value="1"/>
</dbReference>
<evidence type="ECO:0000256" key="12">
    <source>
        <dbReference type="ARBA" id="ARBA00023175"/>
    </source>
</evidence>
<evidence type="ECO:0000256" key="10">
    <source>
        <dbReference type="ARBA" id="ARBA00023054"/>
    </source>
</evidence>
<evidence type="ECO:0000259" key="26">
    <source>
        <dbReference type="Pfam" id="PF18198"/>
    </source>
</evidence>
<feature type="domain" description="Dynein heavy chain linker" evidence="19">
    <location>
        <begin position="1013"/>
        <end position="1112"/>
    </location>
</feature>
<keyword evidence="11" id="KW-0969">Cilium</keyword>
<evidence type="ECO:0000259" key="27">
    <source>
        <dbReference type="Pfam" id="PF18199"/>
    </source>
</evidence>
<dbReference type="FunFam" id="1.20.140.100:FF:000001">
    <property type="entry name" value="dynein heavy chain 17, axonemal"/>
    <property type="match status" value="1"/>
</dbReference>
<dbReference type="GO" id="GO:0045505">
    <property type="term" value="F:dynein intermediate chain binding"/>
    <property type="evidence" value="ECO:0007669"/>
    <property type="project" value="InterPro"/>
</dbReference>
<feature type="domain" description="Dynein heavy chain linker" evidence="19">
    <location>
        <begin position="1114"/>
        <end position="1317"/>
    </location>
</feature>
<dbReference type="PANTHER" id="PTHR45703">
    <property type="entry name" value="DYNEIN HEAVY CHAIN"/>
    <property type="match status" value="1"/>
</dbReference>
<evidence type="ECO:0000256" key="5">
    <source>
        <dbReference type="ARBA" id="ARBA00022701"/>
    </source>
</evidence>
<dbReference type="PANTHER" id="PTHR45703:SF12">
    <property type="entry name" value="DYNEIN AXONEMAL HEAVY CHAIN 11"/>
    <property type="match status" value="1"/>
</dbReference>
<dbReference type="Gene3D" id="1.20.140.100">
    <property type="entry name" value="Dynein heavy chain, N-terminal domain 2"/>
    <property type="match status" value="1"/>
</dbReference>